<dbReference type="PANTHER" id="PTHR46586">
    <property type="entry name" value="ANKYRIN REPEAT-CONTAINING PROTEIN"/>
    <property type="match status" value="1"/>
</dbReference>
<organism evidence="1 2">
    <name type="scientific">Polyrhizophydium stewartii</name>
    <dbReference type="NCBI Taxonomy" id="2732419"/>
    <lineage>
        <taxon>Eukaryota</taxon>
        <taxon>Fungi</taxon>
        <taxon>Fungi incertae sedis</taxon>
        <taxon>Chytridiomycota</taxon>
        <taxon>Chytridiomycota incertae sedis</taxon>
        <taxon>Chytridiomycetes</taxon>
        <taxon>Rhizophydiales</taxon>
        <taxon>Rhizophydiales incertae sedis</taxon>
        <taxon>Polyrhizophydium</taxon>
    </lineage>
</organism>
<dbReference type="InterPro" id="IPR002110">
    <property type="entry name" value="Ankyrin_rpt"/>
</dbReference>
<dbReference type="InterPro" id="IPR036770">
    <property type="entry name" value="Ankyrin_rpt-contain_sf"/>
</dbReference>
<dbReference type="SUPFAM" id="SSF48403">
    <property type="entry name" value="Ankyrin repeat"/>
    <property type="match status" value="1"/>
</dbReference>
<dbReference type="Gene3D" id="1.25.40.20">
    <property type="entry name" value="Ankyrin repeat-containing domain"/>
    <property type="match status" value="2"/>
</dbReference>
<dbReference type="EMBL" id="JADGIZ020000021">
    <property type="protein sequence ID" value="KAL2915760.1"/>
    <property type="molecule type" value="Genomic_DNA"/>
</dbReference>
<evidence type="ECO:0000313" key="1">
    <source>
        <dbReference type="EMBL" id="KAL2915760.1"/>
    </source>
</evidence>
<gene>
    <name evidence="1" type="ORF">HK105_204707</name>
</gene>
<dbReference type="Pfam" id="PF13637">
    <property type="entry name" value="Ank_4"/>
    <property type="match status" value="1"/>
</dbReference>
<evidence type="ECO:0008006" key="3">
    <source>
        <dbReference type="Google" id="ProtNLM"/>
    </source>
</evidence>
<proteinExistence type="predicted"/>
<dbReference type="InterPro" id="IPR052050">
    <property type="entry name" value="SecEffector_AnkRepeat"/>
</dbReference>
<protein>
    <recommendedName>
        <fullName evidence="3">Ankyrin repeat protein</fullName>
    </recommendedName>
</protein>
<comment type="caution">
    <text evidence="1">The sequence shown here is derived from an EMBL/GenBank/DDBJ whole genome shotgun (WGS) entry which is preliminary data.</text>
</comment>
<keyword evidence="2" id="KW-1185">Reference proteome</keyword>
<accession>A0ABR4N8A7</accession>
<dbReference type="Proteomes" id="UP001527925">
    <property type="component" value="Unassembled WGS sequence"/>
</dbReference>
<name>A0ABR4N8A7_9FUNG</name>
<dbReference type="Pfam" id="PF13857">
    <property type="entry name" value="Ank_5"/>
    <property type="match status" value="1"/>
</dbReference>
<sequence>MPAEIQNKILKHAGILTLWVNGRIDINNINLEQFKELLRDVFETDWQGDLDKLPFRKFYIYGLNEPFWHLRSRSIHARLVALRLFFLDDCLDQAAILGEWTDLLDFDKPGNIGLNAARCGSIAMLDLLVHERKVVTLWSEHAVMAARSGHLDMLKWLHERMPDGSWTGAVMDGAAKNGHLDCVKWLHANRAEGCTTNAMDHAAARGHLPIVKWLHKNRSEGCTTNAMDWAADTGSLGVIEFLHNNRTEGCTNNAIDSAAKRGHADVVDFLHKNRSEGNINNAARTAAKWGQLIVIQRIHALAPLAITVDVANEAAASGRILVLDWIFNNTSVRPTAEGVTQAVKCGHLRLLPWFRKRMPDMFSSHPMSLVGNKSADSVIDWFECDELPMFPGDVMELAIKERQIMVVKWLLQHLSSQEWHEGDLSLARELLGIA</sequence>
<reference evidence="1 2" key="1">
    <citation type="submission" date="2023-09" db="EMBL/GenBank/DDBJ databases">
        <title>Pangenome analysis of Batrachochytrium dendrobatidis and related Chytrids.</title>
        <authorList>
            <person name="Yacoub M.N."/>
            <person name="Stajich J.E."/>
            <person name="James T.Y."/>
        </authorList>
    </citation>
    <scope>NUCLEOTIDE SEQUENCE [LARGE SCALE GENOMIC DNA]</scope>
    <source>
        <strain evidence="1 2">JEL0888</strain>
    </source>
</reference>
<evidence type="ECO:0000313" key="2">
    <source>
        <dbReference type="Proteomes" id="UP001527925"/>
    </source>
</evidence>
<dbReference type="PANTHER" id="PTHR46586:SF3">
    <property type="entry name" value="ANKYRIN REPEAT-CONTAINING PROTEIN"/>
    <property type="match status" value="1"/>
</dbReference>